<organism evidence="2 3">
    <name type="scientific">Stephanodiscus triporus</name>
    <dbReference type="NCBI Taxonomy" id="2934178"/>
    <lineage>
        <taxon>Eukaryota</taxon>
        <taxon>Sar</taxon>
        <taxon>Stramenopiles</taxon>
        <taxon>Ochrophyta</taxon>
        <taxon>Bacillariophyta</taxon>
        <taxon>Coscinodiscophyceae</taxon>
        <taxon>Thalassiosirophycidae</taxon>
        <taxon>Stephanodiscales</taxon>
        <taxon>Stephanodiscaceae</taxon>
        <taxon>Stephanodiscus</taxon>
    </lineage>
</organism>
<proteinExistence type="predicted"/>
<protein>
    <recommendedName>
        <fullName evidence="4">Sulfotransferase</fullName>
    </recommendedName>
</protein>
<keyword evidence="3" id="KW-1185">Reference proteome</keyword>
<gene>
    <name evidence="2" type="ORF">ACHAW5_010320</name>
</gene>
<dbReference type="Proteomes" id="UP001530315">
    <property type="component" value="Unassembled WGS sequence"/>
</dbReference>
<comment type="caution">
    <text evidence="2">The sequence shown here is derived from an EMBL/GenBank/DDBJ whole genome shotgun (WGS) entry which is preliminary data.</text>
</comment>
<evidence type="ECO:0000313" key="2">
    <source>
        <dbReference type="EMBL" id="KAL3795292.1"/>
    </source>
</evidence>
<evidence type="ECO:0000313" key="3">
    <source>
        <dbReference type="Proteomes" id="UP001530315"/>
    </source>
</evidence>
<feature type="compositionally biased region" description="Low complexity" evidence="1">
    <location>
        <begin position="22"/>
        <end position="54"/>
    </location>
</feature>
<feature type="region of interest" description="Disordered" evidence="1">
    <location>
        <begin position="17"/>
        <end position="55"/>
    </location>
</feature>
<sequence length="391" mass="44369">MSIRSSPPKALLSSFESLDIETNPSSPNLSPRLSPRSSPRLSPRSTPRSRSSPTKIRFLDELDQPSRPTRLKLVGLLFIFIATLLIAKHNHHILINTNKLAKSPTYSILPKKIISVIGLESSGTQFVSKIFEDALNTGPYREGSLPCNETCADESRECQQKKKLAKPHACVENSDVQIQHFSLPWGADCISRPNPPVVDVILPQQCSRVQSDPNEIQQCNEMAADLWGLQLNGKAMEYPKRYQLDITTHKKWYDARGVEQIFVIVMRDSTISYTARKSHCRDPDRREEEEKVGMEIIIDAINTFILKDNNEKLTTKSFTHWVAKQDKDNRKRRLSALPSRDNVVLVSYESLIKLGGTYVKMLYATLGIDSDFIPDIKDSNEKYLNNTRDRS</sequence>
<dbReference type="EMBL" id="JALLAZ020000432">
    <property type="protein sequence ID" value="KAL3795292.1"/>
    <property type="molecule type" value="Genomic_DNA"/>
</dbReference>
<reference evidence="2 3" key="1">
    <citation type="submission" date="2024-10" db="EMBL/GenBank/DDBJ databases">
        <title>Updated reference genomes for cyclostephanoid diatoms.</title>
        <authorList>
            <person name="Roberts W.R."/>
            <person name="Alverson A.J."/>
        </authorList>
    </citation>
    <scope>NUCLEOTIDE SEQUENCE [LARGE SCALE GENOMIC DNA]</scope>
    <source>
        <strain evidence="2 3">AJA276-08</strain>
    </source>
</reference>
<evidence type="ECO:0008006" key="4">
    <source>
        <dbReference type="Google" id="ProtNLM"/>
    </source>
</evidence>
<accession>A0ABD3Q5I1</accession>
<dbReference type="AlphaFoldDB" id="A0ABD3Q5I1"/>
<evidence type="ECO:0000256" key="1">
    <source>
        <dbReference type="SAM" id="MobiDB-lite"/>
    </source>
</evidence>
<name>A0ABD3Q5I1_9STRA</name>